<evidence type="ECO:0000256" key="2">
    <source>
        <dbReference type="SAM" id="SignalP"/>
    </source>
</evidence>
<feature type="chain" id="PRO_5003823099" description="Organic solvent tolerance-like N-terminal domain-containing protein" evidence="2">
    <location>
        <begin position="31"/>
        <end position="179"/>
    </location>
</feature>
<proteinExistence type="predicted"/>
<dbReference type="EMBL" id="ALYF01000003">
    <property type="protein sequence ID" value="EJW20932.1"/>
    <property type="molecule type" value="Genomic_DNA"/>
</dbReference>
<dbReference type="PANTHER" id="PTHR36504">
    <property type="entry name" value="LIPOPOLYSACCHARIDE EXPORT SYSTEM PROTEIN LPTA"/>
    <property type="match status" value="1"/>
</dbReference>
<feature type="domain" description="Organic solvent tolerance-like N-terminal" evidence="3">
    <location>
        <begin position="57"/>
        <end position="154"/>
    </location>
</feature>
<dbReference type="GO" id="GO:0015920">
    <property type="term" value="P:lipopolysaccharide transport"/>
    <property type="evidence" value="ECO:0007669"/>
    <property type="project" value="TreeGrafter"/>
</dbReference>
<dbReference type="GO" id="GO:0017089">
    <property type="term" value="F:glycolipid transfer activity"/>
    <property type="evidence" value="ECO:0007669"/>
    <property type="project" value="TreeGrafter"/>
</dbReference>
<reference evidence="4 5" key="1">
    <citation type="journal article" date="2012" name="J. Bacteriol.">
        <title>Genome Sequence of Strain IMCC14465, Isolated from the East Sea, Belonging to the PS1 Clade of Alphaproteobacteria.</title>
        <authorList>
            <person name="Yang S.J."/>
            <person name="Kang I."/>
            <person name="Cho J.C."/>
        </authorList>
    </citation>
    <scope>NUCLEOTIDE SEQUENCE [LARGE SCALE GENOMIC DNA]</scope>
    <source>
        <strain evidence="4 5">IMCC14465</strain>
    </source>
</reference>
<gene>
    <name evidence="4" type="ORF">IMCC14465_07280</name>
</gene>
<evidence type="ECO:0000313" key="5">
    <source>
        <dbReference type="Proteomes" id="UP000004836"/>
    </source>
</evidence>
<dbReference type="InterPro" id="IPR005653">
    <property type="entry name" value="OstA-like_N"/>
</dbReference>
<dbReference type="GO" id="GO:0030288">
    <property type="term" value="C:outer membrane-bounded periplasmic space"/>
    <property type="evidence" value="ECO:0007669"/>
    <property type="project" value="TreeGrafter"/>
</dbReference>
<sequence length="179" mass="18876">MNTFQAALMSVTCGVGLLSLASLASITAHAQTSSSHLFKTDTKAEISLQTDQLDIELDEKTGTQQAILRGHVRAAQGPLTLESDKAVLQNPAGQVGTIKVSGNVVIMSKNGQQAKGDWAAYEIDKKIITMGDKVTLHQNGNKLQGQKLIIDTLTGIGTLTADAKQPGSRVRGVLTPGQK</sequence>
<dbReference type="AlphaFoldDB" id="J9DV75"/>
<accession>J9DV75</accession>
<dbReference type="OrthoDB" id="9811926at2"/>
<dbReference type="InterPro" id="IPR052037">
    <property type="entry name" value="LPS_export_LptA"/>
</dbReference>
<dbReference type="PANTHER" id="PTHR36504:SF1">
    <property type="entry name" value="LIPOPOLYSACCHARIDE EXPORT SYSTEM PROTEIN LPTA"/>
    <property type="match status" value="1"/>
</dbReference>
<comment type="caution">
    <text evidence="4">The sequence shown here is derived from an EMBL/GenBank/DDBJ whole genome shotgun (WGS) entry which is preliminary data.</text>
</comment>
<dbReference type="Gene3D" id="2.60.450.10">
    <property type="entry name" value="Lipopolysaccharide (LPS) transport protein A like domain"/>
    <property type="match status" value="1"/>
</dbReference>
<dbReference type="Proteomes" id="UP000004836">
    <property type="component" value="Unassembled WGS sequence"/>
</dbReference>
<dbReference type="Pfam" id="PF03968">
    <property type="entry name" value="LptD_N"/>
    <property type="match status" value="1"/>
</dbReference>
<feature type="signal peptide" evidence="2">
    <location>
        <begin position="1"/>
        <end position="30"/>
    </location>
</feature>
<evidence type="ECO:0000256" key="1">
    <source>
        <dbReference type="ARBA" id="ARBA00022729"/>
    </source>
</evidence>
<dbReference type="GO" id="GO:0009279">
    <property type="term" value="C:cell outer membrane"/>
    <property type="evidence" value="ECO:0007669"/>
    <property type="project" value="TreeGrafter"/>
</dbReference>
<evidence type="ECO:0000259" key="3">
    <source>
        <dbReference type="Pfam" id="PF03968"/>
    </source>
</evidence>
<evidence type="ECO:0000313" key="4">
    <source>
        <dbReference type="EMBL" id="EJW20932.1"/>
    </source>
</evidence>
<name>J9DV75_9PROT</name>
<dbReference type="eggNOG" id="COG1934">
    <property type="taxonomic scope" value="Bacteria"/>
</dbReference>
<keyword evidence="1 2" id="KW-0732">Signal</keyword>
<protein>
    <recommendedName>
        <fullName evidence="3">Organic solvent tolerance-like N-terminal domain-containing protein</fullName>
    </recommendedName>
</protein>
<dbReference type="STRING" id="1220535.IMCC14465_07280"/>
<keyword evidence="5" id="KW-1185">Reference proteome</keyword>
<organism evidence="4 5">
    <name type="scientific">alpha proteobacterium IMCC14465</name>
    <dbReference type="NCBI Taxonomy" id="1220535"/>
    <lineage>
        <taxon>Bacteria</taxon>
        <taxon>Pseudomonadati</taxon>
        <taxon>Pseudomonadota</taxon>
        <taxon>Alphaproteobacteria</taxon>
        <taxon>PS1 clade</taxon>
    </lineage>
</organism>